<reference evidence="1" key="2">
    <citation type="journal article" date="2023" name="IMA Fungus">
        <title>Comparative genomic study of the Penicillium genus elucidates a diverse pangenome and 15 lateral gene transfer events.</title>
        <authorList>
            <person name="Petersen C."/>
            <person name="Sorensen T."/>
            <person name="Nielsen M.R."/>
            <person name="Sondergaard T.E."/>
            <person name="Sorensen J.L."/>
            <person name="Fitzpatrick D.A."/>
            <person name="Frisvad J.C."/>
            <person name="Nielsen K.L."/>
        </authorList>
    </citation>
    <scope>NUCLEOTIDE SEQUENCE</scope>
    <source>
        <strain evidence="1">IBT 35673</strain>
    </source>
</reference>
<name>A0A9W9QU08_PENBR</name>
<comment type="caution">
    <text evidence="1">The sequence shown here is derived from an EMBL/GenBank/DDBJ whole genome shotgun (WGS) entry which is preliminary data.</text>
</comment>
<dbReference type="AlphaFoldDB" id="A0A9W9QU08"/>
<evidence type="ECO:0000313" key="1">
    <source>
        <dbReference type="EMBL" id="KAJ5345484.1"/>
    </source>
</evidence>
<gene>
    <name evidence="1" type="ORF">N7452_003488</name>
</gene>
<sequence length="62" mass="6761">MAPTNINLTSPIDDDSIFMAFGGMYAARVEITEDGGYHNERQVGVIEVKRSVDVTSQGDGRE</sequence>
<reference evidence="1" key="1">
    <citation type="submission" date="2022-12" db="EMBL/GenBank/DDBJ databases">
        <authorList>
            <person name="Petersen C."/>
        </authorList>
    </citation>
    <scope>NUCLEOTIDE SEQUENCE</scope>
    <source>
        <strain evidence="1">IBT 35673</strain>
    </source>
</reference>
<accession>A0A9W9QU08</accession>
<organism evidence="1 2">
    <name type="scientific">Penicillium brevicompactum</name>
    <dbReference type="NCBI Taxonomy" id="5074"/>
    <lineage>
        <taxon>Eukaryota</taxon>
        <taxon>Fungi</taxon>
        <taxon>Dikarya</taxon>
        <taxon>Ascomycota</taxon>
        <taxon>Pezizomycotina</taxon>
        <taxon>Eurotiomycetes</taxon>
        <taxon>Eurotiomycetidae</taxon>
        <taxon>Eurotiales</taxon>
        <taxon>Aspergillaceae</taxon>
        <taxon>Penicillium</taxon>
    </lineage>
</organism>
<evidence type="ECO:0000313" key="2">
    <source>
        <dbReference type="Proteomes" id="UP001147695"/>
    </source>
</evidence>
<dbReference type="EMBL" id="JAPZBQ010000002">
    <property type="protein sequence ID" value="KAJ5345484.1"/>
    <property type="molecule type" value="Genomic_DNA"/>
</dbReference>
<dbReference type="Proteomes" id="UP001147695">
    <property type="component" value="Unassembled WGS sequence"/>
</dbReference>
<proteinExistence type="predicted"/>
<protein>
    <submittedName>
        <fullName evidence="1">Uncharacterized protein</fullName>
    </submittedName>
</protein>